<protein>
    <submittedName>
        <fullName evidence="2">Gliding motility lipoprotein GldD</fullName>
    </submittedName>
</protein>
<name>A0A2S5A9A9_9SPHI</name>
<dbReference type="Proteomes" id="UP000236893">
    <property type="component" value="Unassembled WGS sequence"/>
</dbReference>
<dbReference type="InterPro" id="IPR019850">
    <property type="entry name" value="GldD-like"/>
</dbReference>
<accession>A0A2S5A9A9</accession>
<comment type="caution">
    <text evidence="2">The sequence shown here is derived from an EMBL/GenBank/DDBJ whole genome shotgun (WGS) entry which is preliminary data.</text>
</comment>
<dbReference type="AlphaFoldDB" id="A0A2S5A9A9"/>
<dbReference type="EMBL" id="PQVF01000001">
    <property type="protein sequence ID" value="POY39145.1"/>
    <property type="molecule type" value="Genomic_DNA"/>
</dbReference>
<feature type="chain" id="PRO_5015615455" evidence="1">
    <location>
        <begin position="24"/>
        <end position="200"/>
    </location>
</feature>
<dbReference type="Pfam" id="PF25593">
    <property type="entry name" value="GldD_lipo"/>
    <property type="match status" value="1"/>
</dbReference>
<dbReference type="OrthoDB" id="679501at2"/>
<reference evidence="2 3" key="1">
    <citation type="submission" date="2018-01" db="EMBL/GenBank/DDBJ databases">
        <authorList>
            <person name="Gaut B.S."/>
            <person name="Morton B.R."/>
            <person name="Clegg M.T."/>
            <person name="Duvall M.R."/>
        </authorList>
    </citation>
    <scope>NUCLEOTIDE SEQUENCE [LARGE SCALE GENOMIC DNA]</scope>
    <source>
        <strain evidence="2 3">HR-AV</strain>
    </source>
</reference>
<evidence type="ECO:0000256" key="1">
    <source>
        <dbReference type="SAM" id="SignalP"/>
    </source>
</evidence>
<feature type="signal peptide" evidence="1">
    <location>
        <begin position="1"/>
        <end position="23"/>
    </location>
</feature>
<keyword evidence="3" id="KW-1185">Reference proteome</keyword>
<keyword evidence="2" id="KW-0449">Lipoprotein</keyword>
<sequence length="200" mass="23065">MGFKNIISARVGLFLILPFALFSACKENTSTPKPRGYHRIEFPKKAYKHFDEGCKYSFDIPVYAKITTDNAAGAQPCWLNVEYPQFNGKLHLSYHSINNDKQKFNALVEDSRSLVFKHTIKATAIDESVIRNAERKVYGTYYTIDGNAASSMQFYLTDSTHHFLRAALYFRTEPRLDSIQPVLDFIKQDVDVMIKTFKWK</sequence>
<organism evidence="2 3">
    <name type="scientific">Solitalea longa</name>
    <dbReference type="NCBI Taxonomy" id="2079460"/>
    <lineage>
        <taxon>Bacteria</taxon>
        <taxon>Pseudomonadati</taxon>
        <taxon>Bacteroidota</taxon>
        <taxon>Sphingobacteriia</taxon>
        <taxon>Sphingobacteriales</taxon>
        <taxon>Sphingobacteriaceae</taxon>
        <taxon>Solitalea</taxon>
    </lineage>
</organism>
<keyword evidence="1" id="KW-0732">Signal</keyword>
<dbReference type="NCBIfam" id="TIGR03512">
    <property type="entry name" value="GldD_lipo"/>
    <property type="match status" value="1"/>
</dbReference>
<evidence type="ECO:0000313" key="2">
    <source>
        <dbReference type="EMBL" id="POY39145.1"/>
    </source>
</evidence>
<proteinExistence type="predicted"/>
<dbReference type="PROSITE" id="PS51257">
    <property type="entry name" value="PROKAR_LIPOPROTEIN"/>
    <property type="match status" value="1"/>
</dbReference>
<dbReference type="RefSeq" id="WP_103787248.1">
    <property type="nucleotide sequence ID" value="NZ_PQVF01000001.1"/>
</dbReference>
<gene>
    <name evidence="2" type="primary">gldD</name>
    <name evidence="2" type="ORF">C3K47_01210</name>
</gene>
<evidence type="ECO:0000313" key="3">
    <source>
        <dbReference type="Proteomes" id="UP000236893"/>
    </source>
</evidence>